<reference evidence="3" key="1">
    <citation type="submission" date="2016-06" db="EMBL/GenBank/DDBJ databases">
        <authorList>
            <person name="Nascimento L."/>
            <person name="Pereira R.V."/>
            <person name="Martins L.F."/>
            <person name="Quaggio R.B."/>
            <person name="Silva A.M."/>
            <person name="Setubal J.C."/>
        </authorList>
    </citation>
    <scope>NUCLEOTIDE SEQUENCE [LARGE SCALE GENOMIC DNA]</scope>
</reference>
<feature type="domain" description="Aminotransferase class V" evidence="1">
    <location>
        <begin position="61"/>
        <end position="377"/>
    </location>
</feature>
<dbReference type="InterPro" id="IPR000192">
    <property type="entry name" value="Aminotrans_V_dom"/>
</dbReference>
<dbReference type="InterPro" id="IPR015421">
    <property type="entry name" value="PyrdxlP-dep_Trfase_major"/>
</dbReference>
<dbReference type="Gene3D" id="3.90.1150.10">
    <property type="entry name" value="Aspartate Aminotransferase, domain 1"/>
    <property type="match status" value="1"/>
</dbReference>
<dbReference type="Pfam" id="PF00266">
    <property type="entry name" value="Aminotran_5"/>
    <property type="match status" value="1"/>
</dbReference>
<dbReference type="InterPro" id="IPR015422">
    <property type="entry name" value="PyrdxlP-dep_Trfase_small"/>
</dbReference>
<proteinExistence type="predicted"/>
<evidence type="ECO:0000313" key="3">
    <source>
        <dbReference type="Proteomes" id="UP000196475"/>
    </source>
</evidence>
<dbReference type="Proteomes" id="UP000196475">
    <property type="component" value="Unassembled WGS sequence"/>
</dbReference>
<name>A0A1Y3PPT8_9BACI</name>
<dbReference type="PANTHER" id="PTHR43586:SF4">
    <property type="entry name" value="ISOPENICILLIN N EPIMERASE"/>
    <property type="match status" value="1"/>
</dbReference>
<organism evidence="2 3">
    <name type="scientific">Bacillus thermozeamaize</name>
    <dbReference type="NCBI Taxonomy" id="230954"/>
    <lineage>
        <taxon>Bacteria</taxon>
        <taxon>Bacillati</taxon>
        <taxon>Bacillota</taxon>
        <taxon>Bacilli</taxon>
        <taxon>Bacillales</taxon>
        <taxon>Bacillaceae</taxon>
        <taxon>Bacillus</taxon>
    </lineage>
</organism>
<dbReference type="EMBL" id="LZRT01000065">
    <property type="protein sequence ID" value="OUM88167.1"/>
    <property type="molecule type" value="Genomic_DNA"/>
</dbReference>
<dbReference type="SUPFAM" id="SSF53383">
    <property type="entry name" value="PLP-dependent transferases"/>
    <property type="match status" value="1"/>
</dbReference>
<dbReference type="InterPro" id="IPR015424">
    <property type="entry name" value="PyrdxlP-dep_Trfase"/>
</dbReference>
<gene>
    <name evidence="2" type="ORF">BAA01_08690</name>
</gene>
<dbReference type="Gene3D" id="3.40.640.10">
    <property type="entry name" value="Type I PLP-dependent aspartate aminotransferase-like (Major domain)"/>
    <property type="match status" value="1"/>
</dbReference>
<dbReference type="PANTHER" id="PTHR43586">
    <property type="entry name" value="CYSTEINE DESULFURASE"/>
    <property type="match status" value="1"/>
</dbReference>
<protein>
    <recommendedName>
        <fullName evidence="1">Aminotransferase class V domain-containing protein</fullName>
    </recommendedName>
</protein>
<dbReference type="AlphaFoldDB" id="A0A1Y3PPT8"/>
<evidence type="ECO:0000313" key="2">
    <source>
        <dbReference type="EMBL" id="OUM88167.1"/>
    </source>
</evidence>
<sequence length="390" mass="43195">MEPWEQEKIQRIRNQLPAATSDIFLNTGTSGPLPIPVHQAIAAVETRDLEEGRASRPGFVKLANEIENTRIRLAEFLGAEPDELALTHHTTEGINIILWGLHWSPGDEIVTTTIEHNGVLIPLAQLRRRCGVTIRYADVGLGQPEEALSAIRRTLSPRTRLLVLSHVSYSTGAVLPLEDIVTLAHQHHISVLVDGAQAVGAIPVNLHRLGVDYYAFPGQKWLCGPEGTGGLFIRKDRLADIEPTFVGYRSMERYDRLTPYALPAAGAKRFEVGTLYRPIITGLGAAVQWLADEVGTDWAFSRIRAITQLARQTLGQLPNVEIVTPESNQAGLLTFKLKNLPSPPFVEYALKQRVILRSIPDNGGLRISCSFFNTEEEMARLAELIRQYQG</sequence>
<accession>A0A1Y3PPT8</accession>
<dbReference type="GO" id="GO:0003824">
    <property type="term" value="F:catalytic activity"/>
    <property type="evidence" value="ECO:0007669"/>
    <property type="project" value="UniProtKB-ARBA"/>
</dbReference>
<comment type="caution">
    <text evidence="2">The sequence shown here is derived from an EMBL/GenBank/DDBJ whole genome shotgun (WGS) entry which is preliminary data.</text>
</comment>
<evidence type="ECO:0000259" key="1">
    <source>
        <dbReference type="Pfam" id="PF00266"/>
    </source>
</evidence>